<gene>
    <name evidence="1" type="ORF">WJX74_001718</name>
</gene>
<sequence>MANVCWGGAEVEKHGHGASSVQALFETEAAPSLLYLRDRLQRQCCVLTNRLLKLKALTRDPCLPASCQPQVAAAVDNRQQQSTTPLPVKGGFQRYCSHHFNWKVGEPLPQCNRLFSSVVPAGILPGEGGG</sequence>
<accession>A0AAW1RKL3</accession>
<reference evidence="1 2" key="1">
    <citation type="journal article" date="2024" name="Nat. Commun.">
        <title>Phylogenomics reveals the evolutionary origins of lichenization in chlorophyte algae.</title>
        <authorList>
            <person name="Puginier C."/>
            <person name="Libourel C."/>
            <person name="Otte J."/>
            <person name="Skaloud P."/>
            <person name="Haon M."/>
            <person name="Grisel S."/>
            <person name="Petersen M."/>
            <person name="Berrin J.G."/>
            <person name="Delaux P.M."/>
            <person name="Dal Grande F."/>
            <person name="Keller J."/>
        </authorList>
    </citation>
    <scope>NUCLEOTIDE SEQUENCE [LARGE SCALE GENOMIC DNA]</scope>
    <source>
        <strain evidence="1 2">SAG 2145</strain>
    </source>
</reference>
<name>A0AAW1RKL3_9CHLO</name>
<dbReference type="EMBL" id="JALJOS010000009">
    <property type="protein sequence ID" value="KAK9834436.1"/>
    <property type="molecule type" value="Genomic_DNA"/>
</dbReference>
<protein>
    <submittedName>
        <fullName evidence="1">Uncharacterized protein</fullName>
    </submittedName>
</protein>
<evidence type="ECO:0000313" key="1">
    <source>
        <dbReference type="EMBL" id="KAK9834436.1"/>
    </source>
</evidence>
<keyword evidence="2" id="KW-1185">Reference proteome</keyword>
<proteinExistence type="predicted"/>
<evidence type="ECO:0000313" key="2">
    <source>
        <dbReference type="Proteomes" id="UP001438707"/>
    </source>
</evidence>
<comment type="caution">
    <text evidence="1">The sequence shown here is derived from an EMBL/GenBank/DDBJ whole genome shotgun (WGS) entry which is preliminary data.</text>
</comment>
<dbReference type="Proteomes" id="UP001438707">
    <property type="component" value="Unassembled WGS sequence"/>
</dbReference>
<organism evidence="1 2">
    <name type="scientific">Apatococcus lobatus</name>
    <dbReference type="NCBI Taxonomy" id="904363"/>
    <lineage>
        <taxon>Eukaryota</taxon>
        <taxon>Viridiplantae</taxon>
        <taxon>Chlorophyta</taxon>
        <taxon>core chlorophytes</taxon>
        <taxon>Trebouxiophyceae</taxon>
        <taxon>Chlorellales</taxon>
        <taxon>Chlorellaceae</taxon>
        <taxon>Apatococcus</taxon>
    </lineage>
</organism>
<dbReference type="AlphaFoldDB" id="A0AAW1RKL3"/>